<feature type="transmembrane region" description="Helical" evidence="7">
    <location>
        <begin position="310"/>
        <end position="333"/>
    </location>
</feature>
<proteinExistence type="predicted"/>
<evidence type="ECO:0000313" key="8">
    <source>
        <dbReference type="EMBL" id="GIQ85269.1"/>
    </source>
</evidence>
<evidence type="ECO:0000256" key="4">
    <source>
        <dbReference type="ARBA" id="ARBA00022989"/>
    </source>
</evidence>
<name>A0A9K3CXT0_9EUKA</name>
<dbReference type="PANTHER" id="PTHR19432">
    <property type="entry name" value="SUGAR TRANSPORTER"/>
    <property type="match status" value="1"/>
</dbReference>
<keyword evidence="2" id="KW-0813">Transport</keyword>
<evidence type="ECO:0000256" key="5">
    <source>
        <dbReference type="ARBA" id="ARBA00023136"/>
    </source>
</evidence>
<evidence type="ECO:0000256" key="1">
    <source>
        <dbReference type="ARBA" id="ARBA00004141"/>
    </source>
</evidence>
<feature type="compositionally biased region" description="Acidic residues" evidence="6">
    <location>
        <begin position="349"/>
        <end position="372"/>
    </location>
</feature>
<accession>A0A9K3CXT0</accession>
<organism evidence="8 9">
    <name type="scientific">Kipferlia bialata</name>
    <dbReference type="NCBI Taxonomy" id="797122"/>
    <lineage>
        <taxon>Eukaryota</taxon>
        <taxon>Metamonada</taxon>
        <taxon>Carpediemonas-like organisms</taxon>
        <taxon>Kipferlia</taxon>
    </lineage>
</organism>
<dbReference type="PANTHER" id="PTHR19432:SF35">
    <property type="entry name" value="SOLUTE CARRIER FAMILY 45 MEMBER 3 ISOFORM X1"/>
    <property type="match status" value="1"/>
</dbReference>
<dbReference type="GO" id="GO:0016020">
    <property type="term" value="C:membrane"/>
    <property type="evidence" value="ECO:0007669"/>
    <property type="project" value="UniProtKB-SubCell"/>
</dbReference>
<dbReference type="InterPro" id="IPR036259">
    <property type="entry name" value="MFS_trans_sf"/>
</dbReference>
<gene>
    <name evidence="8" type="ORF">KIPB_006908</name>
</gene>
<keyword evidence="5 7" id="KW-0472">Membrane</keyword>
<dbReference type="SUPFAM" id="SSF103473">
    <property type="entry name" value="MFS general substrate transporter"/>
    <property type="match status" value="1"/>
</dbReference>
<dbReference type="OrthoDB" id="265717at2759"/>
<feature type="region of interest" description="Disordered" evidence="6">
    <location>
        <begin position="347"/>
        <end position="379"/>
    </location>
</feature>
<dbReference type="Gene3D" id="1.20.1250.20">
    <property type="entry name" value="MFS general substrate transporter like domains"/>
    <property type="match status" value="1"/>
</dbReference>
<dbReference type="AlphaFoldDB" id="A0A9K3CXT0"/>
<keyword evidence="3 7" id="KW-0812">Transmembrane</keyword>
<comment type="subcellular location">
    <subcellularLocation>
        <location evidence="1">Membrane</location>
        <topology evidence="1">Multi-pass membrane protein</topology>
    </subcellularLocation>
</comment>
<keyword evidence="9" id="KW-1185">Reference proteome</keyword>
<evidence type="ECO:0000256" key="6">
    <source>
        <dbReference type="SAM" id="MobiDB-lite"/>
    </source>
</evidence>
<feature type="transmembrane region" description="Helical" evidence="7">
    <location>
        <begin position="274"/>
        <end position="298"/>
    </location>
</feature>
<feature type="region of interest" description="Disordered" evidence="6">
    <location>
        <begin position="1"/>
        <end position="76"/>
    </location>
</feature>
<reference evidence="8 9" key="1">
    <citation type="journal article" date="2018" name="PLoS ONE">
        <title>The draft genome of Kipferlia bialata reveals reductive genome evolution in fornicate parasites.</title>
        <authorList>
            <person name="Tanifuji G."/>
            <person name="Takabayashi S."/>
            <person name="Kume K."/>
            <person name="Takagi M."/>
            <person name="Nakayama T."/>
            <person name="Kamikawa R."/>
            <person name="Inagaki Y."/>
            <person name="Hashimoto T."/>
        </authorList>
    </citation>
    <scope>NUCLEOTIDE SEQUENCE [LARGE SCALE GENOMIC DNA]</scope>
    <source>
        <strain evidence="8">NY0173</strain>
    </source>
</reference>
<evidence type="ECO:0000313" key="9">
    <source>
        <dbReference type="Proteomes" id="UP000265618"/>
    </source>
</evidence>
<evidence type="ECO:0000256" key="7">
    <source>
        <dbReference type="SAM" id="Phobius"/>
    </source>
</evidence>
<keyword evidence="4 7" id="KW-1133">Transmembrane helix</keyword>
<protein>
    <submittedName>
        <fullName evidence="8">Uncharacterized protein</fullName>
    </submittedName>
</protein>
<evidence type="ECO:0000256" key="3">
    <source>
        <dbReference type="ARBA" id="ARBA00022692"/>
    </source>
</evidence>
<feature type="compositionally biased region" description="Polar residues" evidence="6">
    <location>
        <begin position="51"/>
        <end position="60"/>
    </location>
</feature>
<feature type="transmembrane region" description="Helical" evidence="7">
    <location>
        <begin position="400"/>
        <end position="420"/>
    </location>
</feature>
<sequence>MAQQKKSKKKGKKKSSSNRRRGADTSGGMSRVGTSGGSDAAVARAVRNAPGTHSTHTPGSSRHFPFRGHGGPFSGGLGSDPTAGYYTNTDFGGSSMGPFGGGRGSFDMGYGSSTHALPASRFGGKQTKVQFFPRNHTDPLPGWYREETQDPGVGLLDSVTFPPFRHLTWLENPSEDYYTGWDVGRLRPSRHWAFLGTITDVMISIRVSVGLMTRFGEKCRLYFHPETPMDDWYTLSYLSATAAALLWIEDAAINASMEPMRALVADVLPVSQRTFGFAMQTTFTGIGAVLASACPWVLRALEVQGGEGVGNAVVVSFLIGAFVYLVCVLITVCTTHEPSQTIQLTAADVGEDVPEAEAEPDVDQEMTQEDEMLSPPPEPQSFMDGVRELGHSVTHLPKNFARLGIVHIVAWLAQFAYNLYWPPFVGQHVFGGNPSAPEGSEEYHLYLE</sequence>
<evidence type="ECO:0000256" key="2">
    <source>
        <dbReference type="ARBA" id="ARBA00022448"/>
    </source>
</evidence>
<feature type="compositionally biased region" description="Basic residues" evidence="6">
    <location>
        <begin position="1"/>
        <end position="20"/>
    </location>
</feature>
<comment type="caution">
    <text evidence="8">The sequence shown here is derived from an EMBL/GenBank/DDBJ whole genome shotgun (WGS) entry which is preliminary data.</text>
</comment>
<dbReference type="EMBL" id="BDIP01001853">
    <property type="protein sequence ID" value="GIQ85269.1"/>
    <property type="molecule type" value="Genomic_DNA"/>
</dbReference>
<feature type="non-terminal residue" evidence="8">
    <location>
        <position position="448"/>
    </location>
</feature>
<dbReference type="Proteomes" id="UP000265618">
    <property type="component" value="Unassembled WGS sequence"/>
</dbReference>